<name>A0A7J4XJB1_9BACE</name>
<dbReference type="PANTHER" id="PTHR30404:SF0">
    <property type="entry name" value="N-ACETYLMURAMOYL-L-ALANINE AMIDASE AMIC"/>
    <property type="match status" value="1"/>
</dbReference>
<dbReference type="Pfam" id="PF01520">
    <property type="entry name" value="Amidase_3"/>
    <property type="match status" value="1"/>
</dbReference>
<sequence length="1294" mass="142591">MKTLKSIIIACLYIIICTDVTAKDLTGVRIYINPGHGGFDAANDRNVVTIPYAANDINGFWESSCSLTKGLALRDMLEAHGATVMMSRTENRDEDDRNLTEIAEEASANSMDAFLSIHSNAVGVNQGTNYLLLLYRGTDDEPDPALSKPMAQACWSRMYDNPLTNWTYYSATNMNVRGDYSFYGYHLGVLRNNTVPGFLSEGEFHDYLPETHRLLNEDYRKLESARFFRYFCDYFEADQASKGILAGLVKSSNERINNPLYLYKTGTNDQWLPVNKAKVELFDNNGTLIDSYVTDECYNGFYSFFDLEPGKYKLKITAENYAAADIEAEVKAGETTSLITQIENKNVVTEKEVPADYPEPDQEAGTVAMPFYKTQEISKNTFEWLQDKNIRKSLLHNKKLYILTTEPKIYIADPNTGDLISELKLTGIEGGILPISDIAFSADGYLMACNKNIVTLPADGEKFKVYTWNDDESDPILFFETTQQGNFSASTIGETFAISGPRWKCNIYTPAITTGTSKQIRIVGYQIDEELPNIIGYKYMMDTTKYTEALWGETFTFTISPLGTDRLIIDSEKLMPTEFGFDWTAADRSPLTEHGAINEGILSPQAKGANFFQYARHSFMISPDCSADHSHVSAILFDITDGLDKAVKISEKMPDDGLSENAVPYMMAAGIVNGYDIDLYLYAQNAGIARYQTITTTATANIYASGLQLESTGQEYKFSFILNENANEVFIEFVSGEKILKSYSAGTLSKGNHTISMTKAEIPAGKDMHWQIKATAESVARPVKMTGDEETLKFYNAYGVAIDNNPESPYFGRIYVASSKGGTSAGRTTDQGIYIMDPLFGDITNQSNKAYDGGITWSSSNSPFRLAIAPDGRVFMCDFSDGNSGIYVMDPSKPNEKFISLFEGLTRDTNGLASNTNNEPVHGSSSSCYVTGSGENTILYTFDEDYKVDGKAGNILQYNIGTTTHWTEAPSIAFNNAATGGYQANMNSTILPDGRGGWWISQYRAADEAAVPSLIHYNGTQVDFVSGKTDPTIIENSRNGGMAISLDGTRIAMGCNNEIKILGISYNEEGIPSIKRLHSIKPGIGANSNSLAFDWGGNVYLISNSGERLGMWALPKADNTSVTPAPSSQTISKEIGTVVNLEATAAPEGISLSWEEPEGSVGTPEYNIYRGSELITTVTGTTYTDEISEDGEYSYSVTAVYGTYETEKATVSIKITGIEESTMGTSIYPNPTDGPVNIESEETIHSIQVFDINGRTILNMNNLNTNKETISLYEQSGGVYIIKINGMTYRIIRK</sequence>
<dbReference type="EMBL" id="VWMK01000008">
    <property type="protein sequence ID" value="KAA3765846.1"/>
    <property type="molecule type" value="Genomic_DNA"/>
</dbReference>
<evidence type="ECO:0000256" key="1">
    <source>
        <dbReference type="ARBA" id="ARBA00001561"/>
    </source>
</evidence>
<feature type="domain" description="MurNAc-LAA" evidence="4">
    <location>
        <begin position="30"/>
        <end position="221"/>
    </location>
</feature>
<dbReference type="EC" id="3.5.1.28" evidence="2"/>
<dbReference type="Pfam" id="PF18962">
    <property type="entry name" value="Por_Secre_tail"/>
    <property type="match status" value="1"/>
</dbReference>
<dbReference type="CDD" id="cd02696">
    <property type="entry name" value="MurNAc-LAA"/>
    <property type="match status" value="1"/>
</dbReference>
<dbReference type="GO" id="GO:0008745">
    <property type="term" value="F:N-acetylmuramoyl-L-alanine amidase activity"/>
    <property type="evidence" value="ECO:0007669"/>
    <property type="project" value="UniProtKB-EC"/>
</dbReference>
<dbReference type="Gene3D" id="2.60.40.10">
    <property type="entry name" value="Immunoglobulins"/>
    <property type="match status" value="2"/>
</dbReference>
<comment type="catalytic activity">
    <reaction evidence="1">
        <text>Hydrolyzes the link between N-acetylmuramoyl residues and L-amino acid residues in certain cell-wall glycopeptides.</text>
        <dbReference type="EC" id="3.5.1.28"/>
    </reaction>
</comment>
<feature type="domain" description="Secretion system C-terminal sorting" evidence="5">
    <location>
        <begin position="1227"/>
        <end position="1293"/>
    </location>
</feature>
<dbReference type="SUPFAM" id="SSF53187">
    <property type="entry name" value="Zn-dependent exopeptidases"/>
    <property type="match status" value="1"/>
</dbReference>
<evidence type="ECO:0000259" key="5">
    <source>
        <dbReference type="Pfam" id="PF18962"/>
    </source>
</evidence>
<evidence type="ECO:0000256" key="2">
    <source>
        <dbReference type="ARBA" id="ARBA00011901"/>
    </source>
</evidence>
<dbReference type="InterPro" id="IPR050695">
    <property type="entry name" value="N-acetylmuramoyl_amidase_3"/>
</dbReference>
<proteinExistence type="predicted"/>
<evidence type="ECO:0000313" key="6">
    <source>
        <dbReference type="EMBL" id="KAA3765846.1"/>
    </source>
</evidence>
<dbReference type="PANTHER" id="PTHR30404">
    <property type="entry name" value="N-ACETYLMURAMOYL-L-ALANINE AMIDASE"/>
    <property type="match status" value="1"/>
</dbReference>
<dbReference type="InterPro" id="IPR013783">
    <property type="entry name" value="Ig-like_fold"/>
</dbReference>
<dbReference type="NCBIfam" id="NF033708">
    <property type="entry name" value="T9SS_Cterm_ChiA"/>
    <property type="match status" value="1"/>
</dbReference>
<dbReference type="GO" id="GO:0030288">
    <property type="term" value="C:outer membrane-bounded periplasmic space"/>
    <property type="evidence" value="ECO:0007669"/>
    <property type="project" value="TreeGrafter"/>
</dbReference>
<organism evidence="6 7">
    <name type="scientific">Bacteroides salyersiae</name>
    <dbReference type="NCBI Taxonomy" id="291644"/>
    <lineage>
        <taxon>Bacteria</taxon>
        <taxon>Pseudomonadati</taxon>
        <taxon>Bacteroidota</taxon>
        <taxon>Bacteroidia</taxon>
        <taxon>Bacteroidales</taxon>
        <taxon>Bacteroidaceae</taxon>
        <taxon>Bacteroides</taxon>
    </lineage>
</organism>
<dbReference type="RefSeq" id="WP_130058197.1">
    <property type="nucleotide sequence ID" value="NZ_JADNPJ010000004.1"/>
</dbReference>
<gene>
    <name evidence="6" type="ORF">F3F73_09820</name>
</gene>
<evidence type="ECO:0000259" key="4">
    <source>
        <dbReference type="Pfam" id="PF01520"/>
    </source>
</evidence>
<dbReference type="InterPro" id="IPR026444">
    <property type="entry name" value="Secre_tail"/>
</dbReference>
<dbReference type="NCBIfam" id="TIGR04183">
    <property type="entry name" value="Por_Secre_tail"/>
    <property type="match status" value="1"/>
</dbReference>
<evidence type="ECO:0000256" key="3">
    <source>
        <dbReference type="ARBA" id="ARBA00022801"/>
    </source>
</evidence>
<dbReference type="SUPFAM" id="SSF49478">
    <property type="entry name" value="Cna protein B-type domain"/>
    <property type="match status" value="1"/>
</dbReference>
<protein>
    <recommendedName>
        <fullName evidence="2">N-acetylmuramoyl-L-alanine amidase</fullName>
        <ecNumber evidence="2">3.5.1.28</ecNumber>
    </recommendedName>
</protein>
<keyword evidence="3" id="KW-0378">Hydrolase</keyword>
<dbReference type="SUPFAM" id="SSF63829">
    <property type="entry name" value="Calcium-dependent phosphotriesterase"/>
    <property type="match status" value="1"/>
</dbReference>
<accession>A0A7J4XJB1</accession>
<reference evidence="6 7" key="1">
    <citation type="journal article" date="2019" name="Nat. Med.">
        <title>A library of human gut bacterial isolates paired with longitudinal multiomics data enables mechanistic microbiome research.</title>
        <authorList>
            <person name="Poyet M."/>
            <person name="Groussin M."/>
            <person name="Gibbons S.M."/>
            <person name="Avila-Pacheco J."/>
            <person name="Jiang X."/>
            <person name="Kearney S.M."/>
            <person name="Perrotta A.R."/>
            <person name="Berdy B."/>
            <person name="Zhao S."/>
            <person name="Lieberman T.D."/>
            <person name="Swanson P.K."/>
            <person name="Smith M."/>
            <person name="Roesemann S."/>
            <person name="Alexander J.E."/>
            <person name="Rich S.A."/>
            <person name="Livny J."/>
            <person name="Vlamakis H."/>
            <person name="Clish C."/>
            <person name="Bullock K."/>
            <person name="Deik A."/>
            <person name="Scott J."/>
            <person name="Pierce K.A."/>
            <person name="Xavier R.J."/>
            <person name="Alm E.J."/>
        </authorList>
    </citation>
    <scope>NUCLEOTIDE SEQUENCE [LARGE SCALE GENOMIC DNA]</scope>
    <source>
        <strain evidence="6 7">BIOML-A10</strain>
    </source>
</reference>
<evidence type="ECO:0000313" key="7">
    <source>
        <dbReference type="Proteomes" id="UP000422221"/>
    </source>
</evidence>
<dbReference type="InterPro" id="IPR002508">
    <property type="entry name" value="MurNAc-LAA_cat"/>
</dbReference>
<comment type="caution">
    <text evidence="6">The sequence shown here is derived from an EMBL/GenBank/DDBJ whole genome shotgun (WGS) entry which is preliminary data.</text>
</comment>
<dbReference type="SUPFAM" id="SSF69304">
    <property type="entry name" value="Tricorn protease N-terminal domain"/>
    <property type="match status" value="1"/>
</dbReference>
<dbReference type="Gene3D" id="3.40.630.40">
    <property type="entry name" value="Zn-dependent exopeptidases"/>
    <property type="match status" value="1"/>
</dbReference>
<dbReference type="Proteomes" id="UP000422221">
    <property type="component" value="Unassembled WGS sequence"/>
</dbReference>
<dbReference type="GO" id="GO:0009253">
    <property type="term" value="P:peptidoglycan catabolic process"/>
    <property type="evidence" value="ECO:0007669"/>
    <property type="project" value="InterPro"/>
</dbReference>